<dbReference type="SUPFAM" id="SSF52833">
    <property type="entry name" value="Thioredoxin-like"/>
    <property type="match status" value="1"/>
</dbReference>
<keyword evidence="2" id="KW-1185">Reference proteome</keyword>
<dbReference type="PANTHER" id="PTHR28630">
    <property type="match status" value="1"/>
</dbReference>
<name>A0ABR3P641_9PEZI</name>
<gene>
    <name evidence="1" type="ORF">AAFC00_005778</name>
</gene>
<evidence type="ECO:0000313" key="1">
    <source>
        <dbReference type="EMBL" id="KAL1301537.1"/>
    </source>
</evidence>
<proteinExistence type="predicted"/>
<dbReference type="RefSeq" id="XP_069197813.1">
    <property type="nucleotide sequence ID" value="XM_069345613.1"/>
</dbReference>
<accession>A0ABR3P641</accession>
<organism evidence="1 2">
    <name type="scientific">Neodothiora populina</name>
    <dbReference type="NCBI Taxonomy" id="2781224"/>
    <lineage>
        <taxon>Eukaryota</taxon>
        <taxon>Fungi</taxon>
        <taxon>Dikarya</taxon>
        <taxon>Ascomycota</taxon>
        <taxon>Pezizomycotina</taxon>
        <taxon>Dothideomycetes</taxon>
        <taxon>Dothideomycetidae</taxon>
        <taxon>Dothideales</taxon>
        <taxon>Dothioraceae</taxon>
        <taxon>Neodothiora</taxon>
    </lineage>
</organism>
<dbReference type="PANTHER" id="PTHR28630:SF3">
    <property type="entry name" value="PEROXIREDOXIN-LIKE 2C"/>
    <property type="match status" value="1"/>
</dbReference>
<evidence type="ECO:0000313" key="2">
    <source>
        <dbReference type="Proteomes" id="UP001562354"/>
    </source>
</evidence>
<dbReference type="Gene3D" id="3.40.30.10">
    <property type="entry name" value="Glutaredoxin"/>
    <property type="match status" value="1"/>
</dbReference>
<dbReference type="GeneID" id="95979477"/>
<dbReference type="CDD" id="cd02970">
    <property type="entry name" value="PRX_like2"/>
    <property type="match status" value="1"/>
</dbReference>
<dbReference type="InterPro" id="IPR036249">
    <property type="entry name" value="Thioredoxin-like_sf"/>
</dbReference>
<dbReference type="Proteomes" id="UP001562354">
    <property type="component" value="Unassembled WGS sequence"/>
</dbReference>
<sequence>MPPSTSSVMHINTEDLSRDVSPMASPTLSIAHSRHSAVSSVDESLDASPVFSTSGHHPDTVNTAYSDTATEPSLQHSCNYDADDWFGKFRDDVDVSDDCPDRGTLAAAGEVMLYDAYGNMRPFSTFFTGLDAIGDRQLIIFIRHFYCGACQAYLQKIVEGISMQAYYTMPIPTSFVVVGCGSPELIPHFKSQTNCPFPIFAEPTRKIYRVLGMSMSVNIGMRRPGYMKGINEGAWVFGQLRQMGQTKGAKKFRGGNWLQIGGEFLFQDGQVVWCHRMRNYRDHTEVARLKRILEIDD</sequence>
<protein>
    <submittedName>
        <fullName evidence="1">Uncharacterized protein</fullName>
    </submittedName>
</protein>
<dbReference type="EMBL" id="JBFMKM010000013">
    <property type="protein sequence ID" value="KAL1301537.1"/>
    <property type="molecule type" value="Genomic_DNA"/>
</dbReference>
<dbReference type="Pfam" id="PF13911">
    <property type="entry name" value="AhpC-TSA_2"/>
    <property type="match status" value="1"/>
</dbReference>
<reference evidence="1 2" key="1">
    <citation type="submission" date="2024-07" db="EMBL/GenBank/DDBJ databases">
        <title>Draft sequence of the Neodothiora populina.</title>
        <authorList>
            <person name="Drown D.D."/>
            <person name="Schuette U.S."/>
            <person name="Buechlein A.B."/>
            <person name="Rusch D.R."/>
            <person name="Winton L.W."/>
            <person name="Adams G.A."/>
        </authorList>
    </citation>
    <scope>NUCLEOTIDE SEQUENCE [LARGE SCALE GENOMIC DNA]</scope>
    <source>
        <strain evidence="1 2">CPC 39397</strain>
    </source>
</reference>
<comment type="caution">
    <text evidence="1">The sequence shown here is derived from an EMBL/GenBank/DDBJ whole genome shotgun (WGS) entry which is preliminary data.</text>
</comment>
<dbReference type="InterPro" id="IPR032801">
    <property type="entry name" value="PXL2A/B/C"/>
</dbReference>